<name>A0A2M7R779_9BACT</name>
<sequence>MKKNGLVDKFCQQFFREFDILEKIVKRRKNRVDPIFPDYDASLSFDFLNKIWQNNFRSFSTARNIYNKVNNNNGPL</sequence>
<evidence type="ECO:0000313" key="2">
    <source>
        <dbReference type="Proteomes" id="UP000230767"/>
    </source>
</evidence>
<accession>A0A2M7R779</accession>
<dbReference type="AlphaFoldDB" id="A0A2M7R779"/>
<gene>
    <name evidence="1" type="ORF">COY73_00160</name>
</gene>
<dbReference type="EMBL" id="PFLW01000005">
    <property type="protein sequence ID" value="PIY89700.1"/>
    <property type="molecule type" value="Genomic_DNA"/>
</dbReference>
<dbReference type="Proteomes" id="UP000230767">
    <property type="component" value="Unassembled WGS sequence"/>
</dbReference>
<comment type="caution">
    <text evidence="1">The sequence shown here is derived from an EMBL/GenBank/DDBJ whole genome shotgun (WGS) entry which is preliminary data.</text>
</comment>
<organism evidence="1 2">
    <name type="scientific">Candidatus Nealsonbacteria bacterium CG_4_10_14_0_8_um_filter_37_14</name>
    <dbReference type="NCBI Taxonomy" id="1974684"/>
    <lineage>
        <taxon>Bacteria</taxon>
        <taxon>Candidatus Nealsoniibacteriota</taxon>
    </lineage>
</organism>
<protein>
    <submittedName>
        <fullName evidence="1">Uncharacterized protein</fullName>
    </submittedName>
</protein>
<reference evidence="2" key="1">
    <citation type="submission" date="2017-09" db="EMBL/GenBank/DDBJ databases">
        <title>Depth-based differentiation of microbial function through sediment-hosted aquifers and enrichment of novel symbionts in the deep terrestrial subsurface.</title>
        <authorList>
            <person name="Probst A.J."/>
            <person name="Ladd B."/>
            <person name="Jarett J.K."/>
            <person name="Geller-Mcgrath D.E."/>
            <person name="Sieber C.M.K."/>
            <person name="Emerson J.B."/>
            <person name="Anantharaman K."/>
            <person name="Thomas B.C."/>
            <person name="Malmstrom R."/>
            <person name="Stieglmeier M."/>
            <person name="Klingl A."/>
            <person name="Woyke T."/>
            <person name="Ryan C.M."/>
            <person name="Banfield J.F."/>
        </authorList>
    </citation>
    <scope>NUCLEOTIDE SEQUENCE [LARGE SCALE GENOMIC DNA]</scope>
</reference>
<evidence type="ECO:0000313" key="1">
    <source>
        <dbReference type="EMBL" id="PIY89700.1"/>
    </source>
</evidence>
<proteinExistence type="predicted"/>